<feature type="compositionally biased region" description="Basic and acidic residues" evidence="1">
    <location>
        <begin position="451"/>
        <end position="465"/>
    </location>
</feature>
<dbReference type="Proteomes" id="UP000324897">
    <property type="component" value="Unassembled WGS sequence"/>
</dbReference>
<name>A0A5J9SI55_9POAL</name>
<dbReference type="EMBL" id="RWGY01000830">
    <property type="protein sequence ID" value="TVT98592.1"/>
    <property type="molecule type" value="Genomic_DNA"/>
</dbReference>
<gene>
    <name evidence="2" type="ORF">EJB05_56089</name>
</gene>
<feature type="region of interest" description="Disordered" evidence="1">
    <location>
        <begin position="383"/>
        <end position="405"/>
    </location>
</feature>
<evidence type="ECO:0000313" key="2">
    <source>
        <dbReference type="EMBL" id="TVT98592.1"/>
    </source>
</evidence>
<organism evidence="2 3">
    <name type="scientific">Eragrostis curvula</name>
    <name type="common">weeping love grass</name>
    <dbReference type="NCBI Taxonomy" id="38414"/>
    <lineage>
        <taxon>Eukaryota</taxon>
        <taxon>Viridiplantae</taxon>
        <taxon>Streptophyta</taxon>
        <taxon>Embryophyta</taxon>
        <taxon>Tracheophyta</taxon>
        <taxon>Spermatophyta</taxon>
        <taxon>Magnoliopsida</taxon>
        <taxon>Liliopsida</taxon>
        <taxon>Poales</taxon>
        <taxon>Poaceae</taxon>
        <taxon>PACMAD clade</taxon>
        <taxon>Chloridoideae</taxon>
        <taxon>Eragrostideae</taxon>
        <taxon>Eragrostidinae</taxon>
        <taxon>Eragrostis</taxon>
    </lineage>
</organism>
<feature type="compositionally biased region" description="Basic and acidic residues" evidence="1">
    <location>
        <begin position="389"/>
        <end position="403"/>
    </location>
</feature>
<keyword evidence="3" id="KW-1185">Reference proteome</keyword>
<evidence type="ECO:0000256" key="1">
    <source>
        <dbReference type="SAM" id="MobiDB-lite"/>
    </source>
</evidence>
<feature type="region of interest" description="Disordered" evidence="1">
    <location>
        <begin position="449"/>
        <end position="483"/>
    </location>
</feature>
<feature type="non-terminal residue" evidence="2">
    <location>
        <position position="1"/>
    </location>
</feature>
<feature type="region of interest" description="Disordered" evidence="1">
    <location>
        <begin position="305"/>
        <end position="368"/>
    </location>
</feature>
<dbReference type="AlphaFoldDB" id="A0A5J9SI55"/>
<comment type="caution">
    <text evidence="2">The sequence shown here is derived from an EMBL/GenBank/DDBJ whole genome shotgun (WGS) entry which is preliminary data.</text>
</comment>
<feature type="non-terminal residue" evidence="2">
    <location>
        <position position="568"/>
    </location>
</feature>
<feature type="region of interest" description="Disordered" evidence="1">
    <location>
        <begin position="1"/>
        <end position="59"/>
    </location>
</feature>
<dbReference type="InterPro" id="IPR040256">
    <property type="entry name" value="At4g02000-like"/>
</dbReference>
<proteinExistence type="predicted"/>
<dbReference type="PANTHER" id="PTHR31286">
    <property type="entry name" value="GLYCINE-RICH CELL WALL STRUCTURAL PROTEIN 1.8-LIKE"/>
    <property type="match status" value="1"/>
</dbReference>
<protein>
    <submittedName>
        <fullName evidence="2">Uncharacterized protein</fullName>
    </submittedName>
</protein>
<dbReference type="Gramene" id="TVT98592">
    <property type="protein sequence ID" value="TVT98592"/>
    <property type="gene ID" value="EJB05_56089"/>
</dbReference>
<evidence type="ECO:0000313" key="3">
    <source>
        <dbReference type="Proteomes" id="UP000324897"/>
    </source>
</evidence>
<sequence>MTSGGAAGGGDDGGGSKGKPGDGLPSSEIGAVEVAATGPSAMASASRSKGKQKEEENNLQMVVHGGDEIPTDMDDDEICDFEFDPEENGQASSQRWLAVGRFYSGQDFYVRALFNDMADKWGLREPVKARALDDQRFMLYFEKKSVYDYVGDAFIVVPYDGFTPPSEVSIEKVNLWIRIFNVPEDLMTTGFARNCGKQLGDVVTVGGAVRDFLRVRVAFPLEKALKQKLVVRVKERGIFTFKLKYENVPYFRFICGRIGHARRECPDEGRLPAGVLFGTELRASPLKRAQTREIKVPAASNTVKRGLNYSGAQRDRVLSRSGSSKVPRASEDDEAASVQPKHGNKQANMGAPQQHMAGKVNPNASIPDETQDALQHGVQNIQMSGQPAERVEVSEADGKDRVSGLEGSVDCELSDASSFGRGDLERINKARAEKLRLGSIEDVDMPQASMKMERSSDDLVRESVAKRNKKESGSMATAETLVGLASPTRSNEYLSMELSGDGELPDSSRPVRPSGGTFPKIGLLCSKRMENFRWRLGFRKCFTAESENRGGGLALYWDESVEVKCDTP</sequence>
<reference evidence="2 3" key="1">
    <citation type="journal article" date="2019" name="Sci. Rep.">
        <title>A high-quality genome of Eragrostis curvula grass provides insights into Poaceae evolution and supports new strategies to enhance forage quality.</title>
        <authorList>
            <person name="Carballo J."/>
            <person name="Santos B.A.C.M."/>
            <person name="Zappacosta D."/>
            <person name="Garbus I."/>
            <person name="Selva J.P."/>
            <person name="Gallo C.A."/>
            <person name="Diaz A."/>
            <person name="Albertini E."/>
            <person name="Caccamo M."/>
            <person name="Echenique V."/>
        </authorList>
    </citation>
    <scope>NUCLEOTIDE SEQUENCE [LARGE SCALE GENOMIC DNA]</scope>
    <source>
        <strain evidence="3">cv. Victoria</strain>
        <tissue evidence="2">Leaf</tissue>
    </source>
</reference>
<dbReference type="OrthoDB" id="696115at2759"/>
<feature type="compositionally biased region" description="Gly residues" evidence="1">
    <location>
        <begin position="1"/>
        <end position="18"/>
    </location>
</feature>
<accession>A0A5J9SI55</accession>
<dbReference type="PANTHER" id="PTHR31286:SF134">
    <property type="entry name" value="OS01G0559450 PROTEIN"/>
    <property type="match status" value="1"/>
</dbReference>